<dbReference type="AlphaFoldDB" id="A0A6C0FBP6"/>
<keyword evidence="1" id="KW-0547">Nucleotide-binding</keyword>
<dbReference type="SMART" id="SM00487">
    <property type="entry name" value="DEXDc"/>
    <property type="match status" value="1"/>
</dbReference>
<dbReference type="CDD" id="cd17919">
    <property type="entry name" value="DEXHc_Snf"/>
    <property type="match status" value="1"/>
</dbReference>
<dbReference type="InterPro" id="IPR000330">
    <property type="entry name" value="SNF2_N"/>
</dbReference>
<dbReference type="GO" id="GO:0006281">
    <property type="term" value="P:DNA repair"/>
    <property type="evidence" value="ECO:0007669"/>
    <property type="project" value="TreeGrafter"/>
</dbReference>
<feature type="domain" description="Helicase C-terminal" evidence="5">
    <location>
        <begin position="304"/>
        <end position="458"/>
    </location>
</feature>
<dbReference type="GO" id="GO:0016787">
    <property type="term" value="F:hydrolase activity"/>
    <property type="evidence" value="ECO:0007669"/>
    <property type="project" value="UniProtKB-KW"/>
</dbReference>
<accession>A0A6C0FBP6</accession>
<protein>
    <recommendedName>
        <fullName evidence="7">Helicase</fullName>
    </recommendedName>
</protein>
<dbReference type="SUPFAM" id="SSF52540">
    <property type="entry name" value="P-loop containing nucleoside triphosphate hydrolases"/>
    <property type="match status" value="2"/>
</dbReference>
<dbReference type="CDD" id="cd18793">
    <property type="entry name" value="SF2_C_SNF"/>
    <property type="match status" value="1"/>
</dbReference>
<dbReference type="PROSITE" id="PS51194">
    <property type="entry name" value="HELICASE_CTER"/>
    <property type="match status" value="1"/>
</dbReference>
<reference evidence="6" key="1">
    <citation type="journal article" date="2020" name="Nature">
        <title>Giant virus diversity and host interactions through global metagenomics.</title>
        <authorList>
            <person name="Schulz F."/>
            <person name="Roux S."/>
            <person name="Paez-Espino D."/>
            <person name="Jungbluth S."/>
            <person name="Walsh D.A."/>
            <person name="Denef V.J."/>
            <person name="McMahon K.D."/>
            <person name="Konstantinidis K.T."/>
            <person name="Eloe-Fadrosh E.A."/>
            <person name="Kyrpides N.C."/>
            <person name="Woyke T."/>
        </authorList>
    </citation>
    <scope>NUCLEOTIDE SEQUENCE</scope>
    <source>
        <strain evidence="6">GVMAG-S-ERX555967-131</strain>
    </source>
</reference>
<dbReference type="PANTHER" id="PTHR45626">
    <property type="entry name" value="TRANSCRIPTION TERMINATION FACTOR 2-RELATED"/>
    <property type="match status" value="1"/>
</dbReference>
<sequence>MELYNYQNDGVNWMLAHERNKKITIGDENIYINGGILADEVGLGKTMMSIDLIKRNPKRNTLILVPKSLIMQWKREFEKVDVEYNISVEVTNDYEFEFNKDVNKTHVIITSHSKLNAQHVQDFSDISYCKHIWDRVIIDEAHVIKNPKSKLHKVCCGLRADIRWALTATPVMNKMEEFVYILKWIGIPKHICQNYKNEVSESYVLRRTKNDVSLERDSLPPCNIKVHRIKFKHTEEEDLYKNAYNKMQTIIMDMNNKENRNVIQALELVLRMRQICCNPSSFLEGVAKKTKSTKKVKWNYGVTKLEKICKSIESVPKDDKVLIFCHFIKEMDMYGQVFSEKYGVCRIDGKMTLKERSMNVEMFNCNESIKIMIVQIHTGGVGYNFQRANWVYITSPTWNPAIQHQVIGRCHRNGQTKSVNVNIYAISEPDSGIYIEEYILKLQNKKRAIIADVLQDPRIKEDNYIYNVESDAKTIQFKDVYEMFKASSKQV</sequence>
<dbReference type="Gene3D" id="3.40.50.300">
    <property type="entry name" value="P-loop containing nucleotide triphosphate hydrolases"/>
    <property type="match status" value="1"/>
</dbReference>
<dbReference type="InterPro" id="IPR001650">
    <property type="entry name" value="Helicase_C-like"/>
</dbReference>
<evidence type="ECO:0008006" key="7">
    <source>
        <dbReference type="Google" id="ProtNLM"/>
    </source>
</evidence>
<evidence type="ECO:0000259" key="5">
    <source>
        <dbReference type="PROSITE" id="PS51194"/>
    </source>
</evidence>
<dbReference type="Pfam" id="PF00176">
    <property type="entry name" value="SNF2-rel_dom"/>
    <property type="match status" value="2"/>
</dbReference>
<dbReference type="GO" id="GO:0008094">
    <property type="term" value="F:ATP-dependent activity, acting on DNA"/>
    <property type="evidence" value="ECO:0007669"/>
    <property type="project" value="TreeGrafter"/>
</dbReference>
<feature type="domain" description="Helicase ATP-binding" evidence="4">
    <location>
        <begin position="26"/>
        <end position="188"/>
    </location>
</feature>
<dbReference type="PROSITE" id="PS51192">
    <property type="entry name" value="HELICASE_ATP_BIND_1"/>
    <property type="match status" value="1"/>
</dbReference>
<dbReference type="GO" id="GO:0005634">
    <property type="term" value="C:nucleus"/>
    <property type="evidence" value="ECO:0007669"/>
    <property type="project" value="TreeGrafter"/>
</dbReference>
<dbReference type="InterPro" id="IPR050628">
    <property type="entry name" value="SNF2_RAD54_helicase_TF"/>
</dbReference>
<evidence type="ECO:0000256" key="2">
    <source>
        <dbReference type="ARBA" id="ARBA00022801"/>
    </source>
</evidence>
<dbReference type="SMART" id="SM00490">
    <property type="entry name" value="HELICc"/>
    <property type="match status" value="1"/>
</dbReference>
<evidence type="ECO:0000256" key="3">
    <source>
        <dbReference type="ARBA" id="ARBA00022840"/>
    </source>
</evidence>
<keyword evidence="2" id="KW-0378">Hydrolase</keyword>
<evidence type="ECO:0000259" key="4">
    <source>
        <dbReference type="PROSITE" id="PS51192"/>
    </source>
</evidence>
<evidence type="ECO:0000313" key="6">
    <source>
        <dbReference type="EMBL" id="QHT37310.1"/>
    </source>
</evidence>
<dbReference type="GO" id="GO:0005524">
    <property type="term" value="F:ATP binding"/>
    <property type="evidence" value="ECO:0007669"/>
    <property type="project" value="UniProtKB-KW"/>
</dbReference>
<dbReference type="Pfam" id="PF00271">
    <property type="entry name" value="Helicase_C"/>
    <property type="match status" value="1"/>
</dbReference>
<proteinExistence type="predicted"/>
<dbReference type="InterPro" id="IPR049730">
    <property type="entry name" value="SNF2/RAD54-like_C"/>
</dbReference>
<dbReference type="Gene3D" id="3.40.50.10810">
    <property type="entry name" value="Tandem AAA-ATPase domain"/>
    <property type="match status" value="1"/>
</dbReference>
<dbReference type="PANTHER" id="PTHR45626:SF26">
    <property type="entry name" value="FAMILY HELICASE, PUTATIVE (AFU_ORTHOLOGUE AFUA_2G09120)-RELATED"/>
    <property type="match status" value="1"/>
</dbReference>
<dbReference type="InterPro" id="IPR027417">
    <property type="entry name" value="P-loop_NTPase"/>
</dbReference>
<keyword evidence="3" id="KW-0067">ATP-binding</keyword>
<dbReference type="InterPro" id="IPR014001">
    <property type="entry name" value="Helicase_ATP-bd"/>
</dbReference>
<dbReference type="EMBL" id="MN738792">
    <property type="protein sequence ID" value="QHT37310.1"/>
    <property type="molecule type" value="Genomic_DNA"/>
</dbReference>
<dbReference type="InterPro" id="IPR038718">
    <property type="entry name" value="SNF2-like_sf"/>
</dbReference>
<name>A0A6C0FBP6_9ZZZZ</name>
<organism evidence="6">
    <name type="scientific">viral metagenome</name>
    <dbReference type="NCBI Taxonomy" id="1070528"/>
    <lineage>
        <taxon>unclassified sequences</taxon>
        <taxon>metagenomes</taxon>
        <taxon>organismal metagenomes</taxon>
    </lineage>
</organism>
<evidence type="ECO:0000256" key="1">
    <source>
        <dbReference type="ARBA" id="ARBA00022741"/>
    </source>
</evidence>